<comment type="pathway">
    <text evidence="10">Carbohydrate degradation.</text>
</comment>
<keyword evidence="13" id="KW-0170">Cobalt</keyword>
<dbReference type="NCBIfam" id="NF004076">
    <property type="entry name" value="PRK05581.1-4"/>
    <property type="match status" value="1"/>
</dbReference>
<dbReference type="GO" id="GO:0006098">
    <property type="term" value="P:pentose-phosphate shunt"/>
    <property type="evidence" value="ECO:0007669"/>
    <property type="project" value="UniProtKB-UniRule"/>
</dbReference>
<keyword evidence="13" id="KW-0464">Manganese</keyword>
<organism evidence="15 16">
    <name type="scientific">Candidatus Limadaptatus stercorigallinarum</name>
    <dbReference type="NCBI Taxonomy" id="2840845"/>
    <lineage>
        <taxon>Bacteria</taxon>
        <taxon>Bacillati</taxon>
        <taxon>Bacillota</taxon>
        <taxon>Clostridia</taxon>
        <taxon>Eubacteriales</taxon>
        <taxon>Candidatus Limadaptatus</taxon>
    </lineage>
</organism>
<dbReference type="SUPFAM" id="SSF51366">
    <property type="entry name" value="Ribulose-phoshate binding barrel"/>
    <property type="match status" value="1"/>
</dbReference>
<gene>
    <name evidence="10 15" type="primary">rpe</name>
    <name evidence="15" type="ORF">IAD51_05400</name>
</gene>
<dbReference type="EMBL" id="DVMN01000096">
    <property type="protein sequence ID" value="HIU21646.1"/>
    <property type="molecule type" value="Genomic_DNA"/>
</dbReference>
<dbReference type="GO" id="GO:0004750">
    <property type="term" value="F:D-ribulose-phosphate 3-epimerase activity"/>
    <property type="evidence" value="ECO:0007669"/>
    <property type="project" value="UniProtKB-UniRule"/>
</dbReference>
<name>A0A9D1HS53_9FIRM</name>
<comment type="cofactor">
    <cofactor evidence="3">
        <name>Co(2+)</name>
        <dbReference type="ChEBI" id="CHEBI:48828"/>
    </cofactor>
</comment>
<evidence type="ECO:0000256" key="2">
    <source>
        <dbReference type="ARBA" id="ARBA00001936"/>
    </source>
</evidence>
<feature type="active site" description="Proton acceptor" evidence="10 12">
    <location>
        <position position="33"/>
    </location>
</feature>
<feature type="binding site" evidence="10 13">
    <location>
        <position position="173"/>
    </location>
    <ligand>
        <name>a divalent metal cation</name>
        <dbReference type="ChEBI" id="CHEBI:60240"/>
    </ligand>
</feature>
<comment type="cofactor">
    <cofactor evidence="10 13">
        <name>a divalent metal cation</name>
        <dbReference type="ChEBI" id="CHEBI:60240"/>
    </cofactor>
    <text evidence="10 13">Binds 1 divalent metal cation per subunit.</text>
</comment>
<feature type="binding site" evidence="10 14">
    <location>
        <begin position="195"/>
        <end position="196"/>
    </location>
    <ligand>
        <name>substrate</name>
    </ligand>
</feature>
<evidence type="ECO:0000256" key="5">
    <source>
        <dbReference type="ARBA" id="ARBA00001954"/>
    </source>
</evidence>
<evidence type="ECO:0000256" key="9">
    <source>
        <dbReference type="ARBA" id="ARBA00023235"/>
    </source>
</evidence>
<comment type="cofactor">
    <cofactor evidence="2">
        <name>Mn(2+)</name>
        <dbReference type="ChEBI" id="CHEBI:29035"/>
    </cofactor>
</comment>
<feature type="binding site" evidence="10 13">
    <location>
        <position position="31"/>
    </location>
    <ligand>
        <name>a divalent metal cation</name>
        <dbReference type="ChEBI" id="CHEBI:60240"/>
    </ligand>
</feature>
<comment type="similarity">
    <text evidence="6 10 11">Belongs to the ribulose-phosphate 3-epimerase family.</text>
</comment>
<evidence type="ECO:0000313" key="15">
    <source>
        <dbReference type="EMBL" id="HIU21646.1"/>
    </source>
</evidence>
<comment type="function">
    <text evidence="10">Catalyzes the reversible epimerization of D-ribulose 5-phosphate to D-xylulose 5-phosphate.</text>
</comment>
<dbReference type="GO" id="GO:0046872">
    <property type="term" value="F:metal ion binding"/>
    <property type="evidence" value="ECO:0007669"/>
    <property type="project" value="UniProtKB-UniRule"/>
</dbReference>
<keyword evidence="13" id="KW-0862">Zinc</keyword>
<dbReference type="GO" id="GO:0005737">
    <property type="term" value="C:cytoplasm"/>
    <property type="evidence" value="ECO:0007669"/>
    <property type="project" value="UniProtKB-ARBA"/>
</dbReference>
<dbReference type="GO" id="GO:0019323">
    <property type="term" value="P:pentose catabolic process"/>
    <property type="evidence" value="ECO:0007669"/>
    <property type="project" value="UniProtKB-UniRule"/>
</dbReference>
<accession>A0A9D1HS53</accession>
<dbReference type="Gene3D" id="3.20.20.70">
    <property type="entry name" value="Aldolase class I"/>
    <property type="match status" value="1"/>
</dbReference>
<keyword evidence="9 10" id="KW-0413">Isomerase</keyword>
<evidence type="ECO:0000256" key="4">
    <source>
        <dbReference type="ARBA" id="ARBA00001947"/>
    </source>
</evidence>
<dbReference type="Proteomes" id="UP000824088">
    <property type="component" value="Unassembled WGS sequence"/>
</dbReference>
<evidence type="ECO:0000256" key="14">
    <source>
        <dbReference type="PIRSR" id="PIRSR001461-3"/>
    </source>
</evidence>
<dbReference type="HAMAP" id="MF_02227">
    <property type="entry name" value="RPE"/>
    <property type="match status" value="1"/>
</dbReference>
<comment type="cofactor">
    <cofactor evidence="4">
        <name>Zn(2+)</name>
        <dbReference type="ChEBI" id="CHEBI:29105"/>
    </cofactor>
</comment>
<comment type="cofactor">
    <cofactor evidence="5">
        <name>Fe(2+)</name>
        <dbReference type="ChEBI" id="CHEBI:29033"/>
    </cofactor>
</comment>
<evidence type="ECO:0000256" key="8">
    <source>
        <dbReference type="ARBA" id="ARBA00022723"/>
    </source>
</evidence>
<proteinExistence type="inferred from homology"/>
<evidence type="ECO:0000256" key="1">
    <source>
        <dbReference type="ARBA" id="ARBA00001782"/>
    </source>
</evidence>
<feature type="active site" description="Proton donor" evidence="10 12">
    <location>
        <position position="173"/>
    </location>
</feature>
<reference evidence="15" key="1">
    <citation type="submission" date="2020-10" db="EMBL/GenBank/DDBJ databases">
        <authorList>
            <person name="Gilroy R."/>
        </authorList>
    </citation>
    <scope>NUCLEOTIDE SEQUENCE</scope>
    <source>
        <strain evidence="15">1063</strain>
    </source>
</reference>
<evidence type="ECO:0000256" key="12">
    <source>
        <dbReference type="PIRSR" id="PIRSR001461-1"/>
    </source>
</evidence>
<dbReference type="InterPro" id="IPR013785">
    <property type="entry name" value="Aldolase_TIM"/>
</dbReference>
<dbReference type="CDD" id="cd00429">
    <property type="entry name" value="RPE"/>
    <property type="match status" value="1"/>
</dbReference>
<feature type="binding site" evidence="10 13">
    <location>
        <position position="33"/>
    </location>
    <ligand>
        <name>a divalent metal cation</name>
        <dbReference type="ChEBI" id="CHEBI:60240"/>
    </ligand>
</feature>
<dbReference type="Pfam" id="PF00834">
    <property type="entry name" value="Ribul_P_3_epim"/>
    <property type="match status" value="1"/>
</dbReference>
<evidence type="ECO:0000313" key="16">
    <source>
        <dbReference type="Proteomes" id="UP000824088"/>
    </source>
</evidence>
<dbReference type="EC" id="5.1.3.1" evidence="7 10"/>
<dbReference type="NCBIfam" id="TIGR01163">
    <property type="entry name" value="rpe"/>
    <property type="match status" value="1"/>
</dbReference>
<dbReference type="PIRSF" id="PIRSF001461">
    <property type="entry name" value="RPE"/>
    <property type="match status" value="1"/>
</dbReference>
<feature type="binding site" evidence="14">
    <location>
        <position position="175"/>
    </location>
    <ligand>
        <name>substrate</name>
    </ligand>
</feature>
<feature type="binding site" evidence="10 14">
    <location>
        <position position="6"/>
    </location>
    <ligand>
        <name>substrate</name>
    </ligand>
</feature>
<dbReference type="InterPro" id="IPR026019">
    <property type="entry name" value="Ribul_P_3_epim"/>
</dbReference>
<dbReference type="InterPro" id="IPR011060">
    <property type="entry name" value="RibuloseP-bd_barrel"/>
</dbReference>
<evidence type="ECO:0000256" key="3">
    <source>
        <dbReference type="ARBA" id="ARBA00001941"/>
    </source>
</evidence>
<evidence type="ECO:0000256" key="11">
    <source>
        <dbReference type="PIRNR" id="PIRNR001461"/>
    </source>
</evidence>
<evidence type="ECO:0000256" key="7">
    <source>
        <dbReference type="ARBA" id="ARBA00013188"/>
    </source>
</evidence>
<evidence type="ECO:0000256" key="13">
    <source>
        <dbReference type="PIRSR" id="PIRSR001461-2"/>
    </source>
</evidence>
<feature type="binding site" evidence="10">
    <location>
        <begin position="173"/>
        <end position="175"/>
    </location>
    <ligand>
        <name>substrate</name>
    </ligand>
</feature>
<feature type="binding site" evidence="10 13">
    <location>
        <position position="64"/>
    </location>
    <ligand>
        <name>a divalent metal cation</name>
        <dbReference type="ChEBI" id="CHEBI:60240"/>
    </ligand>
</feature>
<feature type="binding site" evidence="10 14">
    <location>
        <position position="64"/>
    </location>
    <ligand>
        <name>substrate</name>
    </ligand>
</feature>
<keyword evidence="10 11" id="KW-0119">Carbohydrate metabolism</keyword>
<comment type="caution">
    <text evidence="15">The sequence shown here is derived from an EMBL/GenBank/DDBJ whole genome shotgun (WGS) entry which is preliminary data.</text>
</comment>
<dbReference type="AlphaFoldDB" id="A0A9D1HS53"/>
<keyword evidence="8 10" id="KW-0479">Metal-binding</keyword>
<reference evidence="15" key="2">
    <citation type="journal article" date="2021" name="PeerJ">
        <title>Extensive microbial diversity within the chicken gut microbiome revealed by metagenomics and culture.</title>
        <authorList>
            <person name="Gilroy R."/>
            <person name="Ravi A."/>
            <person name="Getino M."/>
            <person name="Pursley I."/>
            <person name="Horton D.L."/>
            <person name="Alikhan N.F."/>
            <person name="Baker D."/>
            <person name="Gharbi K."/>
            <person name="Hall N."/>
            <person name="Watson M."/>
            <person name="Adriaenssens E.M."/>
            <person name="Foster-Nyarko E."/>
            <person name="Jarju S."/>
            <person name="Secka A."/>
            <person name="Antonio M."/>
            <person name="Oren A."/>
            <person name="Chaudhuri R.R."/>
            <person name="La Ragione R."/>
            <person name="Hildebrand F."/>
            <person name="Pallen M.J."/>
        </authorList>
    </citation>
    <scope>NUCLEOTIDE SEQUENCE</scope>
    <source>
        <strain evidence="15">1063</strain>
    </source>
</reference>
<feature type="binding site" evidence="10 14">
    <location>
        <begin position="140"/>
        <end position="143"/>
    </location>
    <ligand>
        <name>substrate</name>
    </ligand>
</feature>
<sequence length="213" mass="23242">MKVAPSILSADFGKMAEAVQNIEKWGADWVHCDVMDGVYVPNITFGMPMVKALRKYTDMFLDVHLMITRPEKYVGQFCDAGADLVTFHPEASEDVEGALNEIKSKGVKCGLVVNADQPFSVAEPYLDRIDLLLIMTVQAGFGGQSFKEDCLEKVRRGAEIKREKVYSYEIEIDGGVSPANIERCKDAGGTVVVAGSAVFKAEDPAAAVRAMQI</sequence>
<comment type="catalytic activity">
    <reaction evidence="1 10 11">
        <text>D-ribulose 5-phosphate = D-xylulose 5-phosphate</text>
        <dbReference type="Rhea" id="RHEA:13677"/>
        <dbReference type="ChEBI" id="CHEBI:57737"/>
        <dbReference type="ChEBI" id="CHEBI:58121"/>
        <dbReference type="EC" id="5.1.3.1"/>
    </reaction>
</comment>
<evidence type="ECO:0000256" key="6">
    <source>
        <dbReference type="ARBA" id="ARBA00009541"/>
    </source>
</evidence>
<dbReference type="InterPro" id="IPR000056">
    <property type="entry name" value="Ribul_P_3_epim-like"/>
</dbReference>
<protein>
    <recommendedName>
        <fullName evidence="7 10">Ribulose-phosphate 3-epimerase</fullName>
        <ecNumber evidence="7 10">5.1.3.1</ecNumber>
    </recommendedName>
</protein>
<dbReference type="PANTHER" id="PTHR11749">
    <property type="entry name" value="RIBULOSE-5-PHOSPHATE-3-EPIMERASE"/>
    <property type="match status" value="1"/>
</dbReference>
<dbReference type="FunFam" id="3.20.20.70:FF:000004">
    <property type="entry name" value="Ribulose-phosphate 3-epimerase"/>
    <property type="match status" value="1"/>
</dbReference>
<evidence type="ECO:0000256" key="10">
    <source>
        <dbReference type="HAMAP-Rule" id="MF_02227"/>
    </source>
</evidence>